<keyword evidence="2" id="KW-1185">Reference proteome</keyword>
<reference evidence="1 2" key="1">
    <citation type="submission" date="2019-03" db="EMBL/GenBank/DDBJ databases">
        <title>First draft genome of Liparis tanakae, snailfish: a comprehensive survey of snailfish specific genes.</title>
        <authorList>
            <person name="Kim W."/>
            <person name="Song I."/>
            <person name="Jeong J.-H."/>
            <person name="Kim D."/>
            <person name="Kim S."/>
            <person name="Ryu S."/>
            <person name="Song J.Y."/>
            <person name="Lee S.K."/>
        </authorList>
    </citation>
    <scope>NUCLEOTIDE SEQUENCE [LARGE SCALE GENOMIC DNA]</scope>
    <source>
        <tissue evidence="1">Muscle</tissue>
    </source>
</reference>
<proteinExistence type="predicted"/>
<name>A0A4Z2GQE2_9TELE</name>
<protein>
    <submittedName>
        <fullName evidence="1">Uncharacterized protein</fullName>
    </submittedName>
</protein>
<dbReference type="AlphaFoldDB" id="A0A4Z2GQE2"/>
<accession>A0A4Z2GQE2</accession>
<sequence>MLGVTAMFRSVPLRPDRFLSAHCWMLWFHRRARLWPSELLCVILAFEGRRDVPEKGWREM</sequence>
<gene>
    <name evidence="1" type="ORF">EYF80_033897</name>
</gene>
<organism evidence="1 2">
    <name type="scientific">Liparis tanakae</name>
    <name type="common">Tanaka's snailfish</name>
    <dbReference type="NCBI Taxonomy" id="230148"/>
    <lineage>
        <taxon>Eukaryota</taxon>
        <taxon>Metazoa</taxon>
        <taxon>Chordata</taxon>
        <taxon>Craniata</taxon>
        <taxon>Vertebrata</taxon>
        <taxon>Euteleostomi</taxon>
        <taxon>Actinopterygii</taxon>
        <taxon>Neopterygii</taxon>
        <taxon>Teleostei</taxon>
        <taxon>Neoteleostei</taxon>
        <taxon>Acanthomorphata</taxon>
        <taxon>Eupercaria</taxon>
        <taxon>Perciformes</taxon>
        <taxon>Cottioidei</taxon>
        <taxon>Cottales</taxon>
        <taxon>Liparidae</taxon>
        <taxon>Liparis</taxon>
    </lineage>
</organism>
<dbReference type="EMBL" id="SRLO01000443">
    <property type="protein sequence ID" value="TNN55898.1"/>
    <property type="molecule type" value="Genomic_DNA"/>
</dbReference>
<comment type="caution">
    <text evidence="1">The sequence shown here is derived from an EMBL/GenBank/DDBJ whole genome shotgun (WGS) entry which is preliminary data.</text>
</comment>
<dbReference type="Proteomes" id="UP000314294">
    <property type="component" value="Unassembled WGS sequence"/>
</dbReference>
<evidence type="ECO:0000313" key="1">
    <source>
        <dbReference type="EMBL" id="TNN55898.1"/>
    </source>
</evidence>
<evidence type="ECO:0000313" key="2">
    <source>
        <dbReference type="Proteomes" id="UP000314294"/>
    </source>
</evidence>